<dbReference type="InterPro" id="IPR013078">
    <property type="entry name" value="His_Pase_superF_clade-1"/>
</dbReference>
<dbReference type="SUPFAM" id="SSF53254">
    <property type="entry name" value="Phosphoglycerate mutase-like"/>
    <property type="match status" value="1"/>
</dbReference>
<sequence>MKNDVHLVKLSQISRFLDGESNLTAQKRGVSALERVLAKYEDESVVIGGHGNLMTLILNHYDDRFDFDFWNGKLTMPDIYEARFDGRGMVEIERLYSSPE</sequence>
<name>A0AAV3UMG7_9EURY</name>
<gene>
    <name evidence="1" type="ORF">GCM10025751_39480</name>
</gene>
<dbReference type="Pfam" id="PF00300">
    <property type="entry name" value="His_Phos_1"/>
    <property type="match status" value="1"/>
</dbReference>
<dbReference type="Gene3D" id="3.40.50.1240">
    <property type="entry name" value="Phosphoglycerate mutase-like"/>
    <property type="match status" value="1"/>
</dbReference>
<organism evidence="1 2">
    <name type="scientific">Haladaptatus pallidirubidus</name>
    <dbReference type="NCBI Taxonomy" id="1008152"/>
    <lineage>
        <taxon>Archaea</taxon>
        <taxon>Methanobacteriati</taxon>
        <taxon>Methanobacteriota</taxon>
        <taxon>Stenosarchaea group</taxon>
        <taxon>Halobacteria</taxon>
        <taxon>Halobacteriales</taxon>
        <taxon>Haladaptataceae</taxon>
        <taxon>Haladaptatus</taxon>
    </lineage>
</organism>
<evidence type="ECO:0008006" key="3">
    <source>
        <dbReference type="Google" id="ProtNLM"/>
    </source>
</evidence>
<proteinExistence type="predicted"/>
<dbReference type="EMBL" id="BAABKX010000015">
    <property type="protein sequence ID" value="GAA5057470.1"/>
    <property type="molecule type" value="Genomic_DNA"/>
</dbReference>
<keyword evidence="2" id="KW-1185">Reference proteome</keyword>
<dbReference type="InterPro" id="IPR029033">
    <property type="entry name" value="His_PPase_superfam"/>
</dbReference>
<evidence type="ECO:0000313" key="1">
    <source>
        <dbReference type="EMBL" id="GAA5057470.1"/>
    </source>
</evidence>
<comment type="caution">
    <text evidence="1">The sequence shown here is derived from an EMBL/GenBank/DDBJ whole genome shotgun (WGS) entry which is preliminary data.</text>
</comment>
<evidence type="ECO:0000313" key="2">
    <source>
        <dbReference type="Proteomes" id="UP001501729"/>
    </source>
</evidence>
<protein>
    <recommendedName>
        <fullName evidence="3">2,3-bisphosphoglycerate-dependent phosphoglycerate mutase</fullName>
    </recommendedName>
</protein>
<dbReference type="AlphaFoldDB" id="A0AAV3UMG7"/>
<reference evidence="1 2" key="1">
    <citation type="journal article" date="2019" name="Int. J. Syst. Evol. Microbiol.">
        <title>The Global Catalogue of Microorganisms (GCM) 10K type strain sequencing project: providing services to taxonomists for standard genome sequencing and annotation.</title>
        <authorList>
            <consortium name="The Broad Institute Genomics Platform"/>
            <consortium name="The Broad Institute Genome Sequencing Center for Infectious Disease"/>
            <person name="Wu L."/>
            <person name="Ma J."/>
        </authorList>
    </citation>
    <scope>NUCLEOTIDE SEQUENCE [LARGE SCALE GENOMIC DNA]</scope>
    <source>
        <strain evidence="1 2">JCM 17504</strain>
    </source>
</reference>
<dbReference type="Proteomes" id="UP001501729">
    <property type="component" value="Unassembled WGS sequence"/>
</dbReference>
<accession>A0AAV3UMG7</accession>